<reference evidence="2" key="2">
    <citation type="journal article" date="2021" name="Microbiome">
        <title>Successional dynamics and alternative stable states in a saline activated sludge microbial community over 9 years.</title>
        <authorList>
            <person name="Wang Y."/>
            <person name="Ye J."/>
            <person name="Ju F."/>
            <person name="Liu L."/>
            <person name="Boyd J.A."/>
            <person name="Deng Y."/>
            <person name="Parks D.H."/>
            <person name="Jiang X."/>
            <person name="Yin X."/>
            <person name="Woodcroft B.J."/>
            <person name="Tyson G.W."/>
            <person name="Hugenholtz P."/>
            <person name="Polz M.F."/>
            <person name="Zhang T."/>
        </authorList>
    </citation>
    <scope>NUCLEOTIDE SEQUENCE</scope>
    <source>
        <strain evidence="2">HKST-UBA03</strain>
    </source>
</reference>
<dbReference type="InterPro" id="IPR016193">
    <property type="entry name" value="Cytidine_deaminase-like"/>
</dbReference>
<sequence>MLDKDYLQKAMDRARLSFEHGEFPAGCVVVDEDEEVFESHDSFGWNHGEAQAIDKGLTKHGPTMSRCTLYTTMMPCIGCLSKAYWAGIRRIVYILGKDDVNSHLCYEGEYHPEEVVETFHNKIELLQNKDLYDAALAMYKNWQQRVMPT</sequence>
<dbReference type="EMBL" id="JAGQKZ010000011">
    <property type="protein sequence ID" value="MCA9391949.1"/>
    <property type="molecule type" value="Genomic_DNA"/>
</dbReference>
<proteinExistence type="predicted"/>
<dbReference type="CDD" id="cd01285">
    <property type="entry name" value="nucleoside_deaminase"/>
    <property type="match status" value="1"/>
</dbReference>
<protein>
    <submittedName>
        <fullName evidence="2">Nucleoside deaminase</fullName>
    </submittedName>
</protein>
<accession>A0A955LKM9</accession>
<dbReference type="Proteomes" id="UP000751518">
    <property type="component" value="Unassembled WGS sequence"/>
</dbReference>
<evidence type="ECO:0000259" key="1">
    <source>
        <dbReference type="PROSITE" id="PS51747"/>
    </source>
</evidence>
<dbReference type="SUPFAM" id="SSF53927">
    <property type="entry name" value="Cytidine deaminase-like"/>
    <property type="match status" value="1"/>
</dbReference>
<dbReference type="Pfam" id="PF00383">
    <property type="entry name" value="dCMP_cyt_deam_1"/>
    <property type="match status" value="1"/>
</dbReference>
<dbReference type="PANTHER" id="PTHR11079:SF162">
    <property type="entry name" value="RIBOFLAVIN BIOSYNTHESIS PROTEIN PYRD, CHLOROPLASTIC"/>
    <property type="match status" value="1"/>
</dbReference>
<reference evidence="2" key="1">
    <citation type="submission" date="2020-04" db="EMBL/GenBank/DDBJ databases">
        <authorList>
            <person name="Zhang T."/>
        </authorList>
    </citation>
    <scope>NUCLEOTIDE SEQUENCE</scope>
    <source>
        <strain evidence="2">HKST-UBA03</strain>
    </source>
</reference>
<name>A0A955LKM9_UNCKA</name>
<organism evidence="2 3">
    <name type="scientific">candidate division WWE3 bacterium</name>
    <dbReference type="NCBI Taxonomy" id="2053526"/>
    <lineage>
        <taxon>Bacteria</taxon>
        <taxon>Katanobacteria</taxon>
    </lineage>
</organism>
<comment type="caution">
    <text evidence="2">The sequence shown here is derived from an EMBL/GenBank/DDBJ whole genome shotgun (WGS) entry which is preliminary data.</text>
</comment>
<gene>
    <name evidence="2" type="ORF">KC614_01965</name>
</gene>
<dbReference type="PANTHER" id="PTHR11079">
    <property type="entry name" value="CYTOSINE DEAMINASE FAMILY MEMBER"/>
    <property type="match status" value="1"/>
</dbReference>
<evidence type="ECO:0000313" key="3">
    <source>
        <dbReference type="Proteomes" id="UP000751518"/>
    </source>
</evidence>
<dbReference type="PROSITE" id="PS51747">
    <property type="entry name" value="CYT_DCMP_DEAMINASES_2"/>
    <property type="match status" value="1"/>
</dbReference>
<dbReference type="AlphaFoldDB" id="A0A955LKM9"/>
<evidence type="ECO:0000313" key="2">
    <source>
        <dbReference type="EMBL" id="MCA9391949.1"/>
    </source>
</evidence>
<dbReference type="GO" id="GO:0003824">
    <property type="term" value="F:catalytic activity"/>
    <property type="evidence" value="ECO:0007669"/>
    <property type="project" value="InterPro"/>
</dbReference>
<dbReference type="Gene3D" id="3.40.140.10">
    <property type="entry name" value="Cytidine Deaminase, domain 2"/>
    <property type="match status" value="1"/>
</dbReference>
<dbReference type="InterPro" id="IPR002125">
    <property type="entry name" value="CMP_dCMP_dom"/>
</dbReference>
<feature type="domain" description="CMP/dCMP-type deaminase" evidence="1">
    <location>
        <begin position="1"/>
        <end position="107"/>
    </location>
</feature>